<dbReference type="RefSeq" id="WP_284218886.1">
    <property type="nucleotide sequence ID" value="NZ_BSOT01000010.1"/>
</dbReference>
<dbReference type="AlphaFoldDB" id="A0AA37WLU8"/>
<keyword evidence="2" id="KW-1185">Reference proteome</keyword>
<proteinExistence type="predicted"/>
<accession>A0AA37WLU8</accession>
<name>A0AA37WLU8_9ALTE</name>
<evidence type="ECO:0000313" key="2">
    <source>
        <dbReference type="Proteomes" id="UP001156601"/>
    </source>
</evidence>
<comment type="caution">
    <text evidence="1">The sequence shown here is derived from an EMBL/GenBank/DDBJ whole genome shotgun (WGS) entry which is preliminary data.</text>
</comment>
<reference evidence="1" key="1">
    <citation type="journal article" date="2014" name="Int. J. Syst. Evol. Microbiol.">
        <title>Complete genome sequence of Corynebacterium casei LMG S-19264T (=DSM 44701T), isolated from a smear-ripened cheese.</title>
        <authorList>
            <consortium name="US DOE Joint Genome Institute (JGI-PGF)"/>
            <person name="Walter F."/>
            <person name="Albersmeier A."/>
            <person name="Kalinowski J."/>
            <person name="Ruckert C."/>
        </authorList>
    </citation>
    <scope>NUCLEOTIDE SEQUENCE</scope>
    <source>
        <strain evidence="1">NBRC 110023</strain>
    </source>
</reference>
<reference evidence="1" key="2">
    <citation type="submission" date="2023-01" db="EMBL/GenBank/DDBJ databases">
        <title>Draft genome sequence of Agaribacter marinus strain NBRC 110023.</title>
        <authorList>
            <person name="Sun Q."/>
            <person name="Mori K."/>
        </authorList>
    </citation>
    <scope>NUCLEOTIDE SEQUENCE</scope>
    <source>
        <strain evidence="1">NBRC 110023</strain>
    </source>
</reference>
<gene>
    <name evidence="1" type="ORF">GCM10007852_33780</name>
</gene>
<sequence length="121" mass="14278">MDLLLPESVRSLFQNIQVNRFWWDGVQVNIPMHCVYAIIPNPIADHYTEISGFNVPIMALGNYHVPVWDPMHKNIDKMPKFAIVLIHQENEKFGLYAYPSDCLDESFELSYDEWFERQKMS</sequence>
<protein>
    <submittedName>
        <fullName evidence="1">Uncharacterized protein</fullName>
    </submittedName>
</protein>
<organism evidence="1 2">
    <name type="scientific">Agaribacter marinus</name>
    <dbReference type="NCBI Taxonomy" id="1431249"/>
    <lineage>
        <taxon>Bacteria</taxon>
        <taxon>Pseudomonadati</taxon>
        <taxon>Pseudomonadota</taxon>
        <taxon>Gammaproteobacteria</taxon>
        <taxon>Alteromonadales</taxon>
        <taxon>Alteromonadaceae</taxon>
        <taxon>Agaribacter</taxon>
    </lineage>
</organism>
<dbReference type="Proteomes" id="UP001156601">
    <property type="component" value="Unassembled WGS sequence"/>
</dbReference>
<evidence type="ECO:0000313" key="1">
    <source>
        <dbReference type="EMBL" id="GLR72470.1"/>
    </source>
</evidence>
<dbReference type="EMBL" id="BSOT01000010">
    <property type="protein sequence ID" value="GLR72470.1"/>
    <property type="molecule type" value="Genomic_DNA"/>
</dbReference>